<keyword evidence="1" id="KW-0378">Hydrolase</keyword>
<feature type="non-terminal residue" evidence="1">
    <location>
        <position position="1"/>
    </location>
</feature>
<keyword evidence="1" id="KW-0540">Nuclease</keyword>
<comment type="caution">
    <text evidence="1">The sequence shown here is derived from an EMBL/GenBank/DDBJ whole genome shotgun (WGS) entry which is preliminary data.</text>
</comment>
<dbReference type="AlphaFoldDB" id="A0A9D9HFG3"/>
<dbReference type="Proteomes" id="UP000810252">
    <property type="component" value="Unassembled WGS sequence"/>
</dbReference>
<accession>A0A9D9HFG3</accession>
<protein>
    <submittedName>
        <fullName evidence="1">Restriction endonuclease</fullName>
    </submittedName>
</protein>
<evidence type="ECO:0000313" key="1">
    <source>
        <dbReference type="EMBL" id="MBO8447872.1"/>
    </source>
</evidence>
<keyword evidence="1" id="KW-0255">Endonuclease</keyword>
<gene>
    <name evidence="1" type="ORF">IAC29_01205</name>
</gene>
<sequence length="39" mass="4673">LALLDENRKEVRTRLESLEDLYRYSDKLQEAAMKYLQNG</sequence>
<reference evidence="1" key="1">
    <citation type="submission" date="2020-10" db="EMBL/GenBank/DDBJ databases">
        <authorList>
            <person name="Gilroy R."/>
        </authorList>
    </citation>
    <scope>NUCLEOTIDE SEQUENCE</scope>
    <source>
        <strain evidence="1">20514</strain>
    </source>
</reference>
<dbReference type="GO" id="GO:0004519">
    <property type="term" value="F:endonuclease activity"/>
    <property type="evidence" value="ECO:0007669"/>
    <property type="project" value="UniProtKB-KW"/>
</dbReference>
<evidence type="ECO:0000313" key="2">
    <source>
        <dbReference type="Proteomes" id="UP000810252"/>
    </source>
</evidence>
<reference evidence="1" key="2">
    <citation type="journal article" date="2021" name="PeerJ">
        <title>Extensive microbial diversity within the chicken gut microbiome revealed by metagenomics and culture.</title>
        <authorList>
            <person name="Gilroy R."/>
            <person name="Ravi A."/>
            <person name="Getino M."/>
            <person name="Pursley I."/>
            <person name="Horton D.L."/>
            <person name="Alikhan N.F."/>
            <person name="Baker D."/>
            <person name="Gharbi K."/>
            <person name="Hall N."/>
            <person name="Watson M."/>
            <person name="Adriaenssens E.M."/>
            <person name="Foster-Nyarko E."/>
            <person name="Jarju S."/>
            <person name="Secka A."/>
            <person name="Antonio M."/>
            <person name="Oren A."/>
            <person name="Chaudhuri R.R."/>
            <person name="La Ragione R."/>
            <person name="Hildebrand F."/>
            <person name="Pallen M.J."/>
        </authorList>
    </citation>
    <scope>NUCLEOTIDE SEQUENCE</scope>
    <source>
        <strain evidence="1">20514</strain>
    </source>
</reference>
<proteinExistence type="predicted"/>
<name>A0A9D9HFG3_9BACT</name>
<dbReference type="EMBL" id="JADIMQ010000018">
    <property type="protein sequence ID" value="MBO8447872.1"/>
    <property type="molecule type" value="Genomic_DNA"/>
</dbReference>
<organism evidence="1 2">
    <name type="scientific">Candidatus Cryptobacteroides merdigallinarum</name>
    <dbReference type="NCBI Taxonomy" id="2840770"/>
    <lineage>
        <taxon>Bacteria</taxon>
        <taxon>Pseudomonadati</taxon>
        <taxon>Bacteroidota</taxon>
        <taxon>Bacteroidia</taxon>
        <taxon>Bacteroidales</taxon>
        <taxon>Candidatus Cryptobacteroides</taxon>
    </lineage>
</organism>